<keyword evidence="3" id="KW-1185">Reference proteome</keyword>
<feature type="region of interest" description="Disordered" evidence="1">
    <location>
        <begin position="888"/>
        <end position="914"/>
    </location>
</feature>
<accession>A0ABD3FAH7</accession>
<feature type="region of interest" description="Disordered" evidence="1">
    <location>
        <begin position="483"/>
        <end position="547"/>
    </location>
</feature>
<feature type="compositionally biased region" description="Basic and acidic residues" evidence="1">
    <location>
        <begin position="517"/>
        <end position="539"/>
    </location>
</feature>
<name>A0ABD3FAH7_9STRA</name>
<evidence type="ECO:0000256" key="1">
    <source>
        <dbReference type="SAM" id="MobiDB-lite"/>
    </source>
</evidence>
<dbReference type="EMBL" id="JBIMZQ010000031">
    <property type="protein sequence ID" value="KAL3662500.1"/>
    <property type="molecule type" value="Genomic_DNA"/>
</dbReference>
<proteinExistence type="predicted"/>
<evidence type="ECO:0000313" key="2">
    <source>
        <dbReference type="EMBL" id="KAL3662500.1"/>
    </source>
</evidence>
<dbReference type="Proteomes" id="UP001632037">
    <property type="component" value="Unassembled WGS sequence"/>
</dbReference>
<organism evidence="2 3">
    <name type="scientific">Phytophthora oleae</name>
    <dbReference type="NCBI Taxonomy" id="2107226"/>
    <lineage>
        <taxon>Eukaryota</taxon>
        <taxon>Sar</taxon>
        <taxon>Stramenopiles</taxon>
        <taxon>Oomycota</taxon>
        <taxon>Peronosporomycetes</taxon>
        <taxon>Peronosporales</taxon>
        <taxon>Peronosporaceae</taxon>
        <taxon>Phytophthora</taxon>
    </lineage>
</organism>
<dbReference type="AlphaFoldDB" id="A0ABD3FAH7"/>
<comment type="caution">
    <text evidence="2">The sequence shown here is derived from an EMBL/GenBank/DDBJ whole genome shotgun (WGS) entry which is preliminary data.</text>
</comment>
<evidence type="ECO:0000313" key="3">
    <source>
        <dbReference type="Proteomes" id="UP001632037"/>
    </source>
</evidence>
<reference evidence="2 3" key="1">
    <citation type="submission" date="2024-09" db="EMBL/GenBank/DDBJ databases">
        <title>Genome sequencing and assembly of Phytophthora oleae, isolate VK10A, causative agent of rot of olive drupes.</title>
        <authorList>
            <person name="Conti Taguali S."/>
            <person name="Riolo M."/>
            <person name="La Spada F."/>
            <person name="Cacciola S.O."/>
            <person name="Dionisio G."/>
        </authorList>
    </citation>
    <scope>NUCLEOTIDE SEQUENCE [LARGE SCALE GENOMIC DNA]</scope>
    <source>
        <strain evidence="2 3">VK10A</strain>
    </source>
</reference>
<sequence length="944" mass="105015">MVRLLAWGDTLFLVGCELGKLQLQRMAVDASEKKVSLHQCKVHHEGGAAALPVDALLVAAKEVEDTELATRYPVLVFQASKGVVLQSNSASSKRRRSPKNHHDPIELPLAQSHDRLLFCVLFEIEGEDNYGLQLLNMLEIPTRAGENGDEIGADFALLQVFLTDGPHVLLFERFLQLAMVLKLQKATQGGREFQVWLERVDVFLGMAGSMSAAFDLVSCAYVSETLSSRQHLLIYAQLMSRSSDDAETHIWSILELDEGRDGTTSSLCRYLNWNNQVVPKLEQVTCCCFISELSEWTFAASAPTFSPWDHESSPQSSRSDILSSTLVVTGTTANAVYVQSNGIRIASYVLPARPAEMWCMSESSFGQRHVLCVRCDDEKRSFFMLEYCSTLQNASMELLLSFNNVGHAYTGQFADIQAFDVISPQVFLLNDVPGISGTSTSRIKSKAIASKPTENGQLVKRSVLVTQKTPALDTKFSCHRLRLREDKQSKHGSSSRKRSRNGAKSGSKDAPGASKTETFRYIERTQKASSRDRRANHFDEDTEDEANTLAASQSQLAKLAESLSRRLTTGLQELERLQLIVGDKCLLARQLNQLIVRQWQKRHGIATHSTEGDNPFSESKGLIDMETIISAPLNAPRIVVKDVPGSPGGDLKLSLELFRVLQYVPSSSLVQAEVVLKNASDTTLNESFAVLTAPKGVPTQGWRCSSSVIPEYSGTARFALELQFAPSFSFLRERKPLDVTLWLHWGASRDHCMDLAWRPGESALAVASVKIYPDDLVEAVRESLPSGDVAYPEQNQLLFLSSGSSFESLFRQPSFEVSTSVGSVIRPTFALVHLNATSRELMLYELGRMVASLPRDVYAMQNPLQLTHFRALQRVLQSMRQETLAVLQRDSNESKQTRRAKGPNPASIHRSMQSHTDIQVTRLLQLLQKRANFHTMWFDALPTL</sequence>
<protein>
    <submittedName>
        <fullName evidence="2">Uncharacterized protein</fullName>
    </submittedName>
</protein>
<gene>
    <name evidence="2" type="ORF">V7S43_012355</name>
</gene>